<evidence type="ECO:0000259" key="6">
    <source>
        <dbReference type="PROSITE" id="PS50016"/>
    </source>
</evidence>
<dbReference type="Proteomes" id="UP000749559">
    <property type="component" value="Unassembled WGS sequence"/>
</dbReference>
<dbReference type="GO" id="GO:0008270">
    <property type="term" value="F:zinc ion binding"/>
    <property type="evidence" value="ECO:0007669"/>
    <property type="project" value="UniProtKB-KW"/>
</dbReference>
<evidence type="ECO:0000256" key="3">
    <source>
        <dbReference type="ARBA" id="ARBA00022833"/>
    </source>
</evidence>
<evidence type="ECO:0000313" key="8">
    <source>
        <dbReference type="Proteomes" id="UP000749559"/>
    </source>
</evidence>
<evidence type="ECO:0000256" key="1">
    <source>
        <dbReference type="ARBA" id="ARBA00022723"/>
    </source>
</evidence>
<evidence type="ECO:0000256" key="4">
    <source>
        <dbReference type="PROSITE-ProRule" id="PRU00146"/>
    </source>
</evidence>
<dbReference type="InterPro" id="IPR019787">
    <property type="entry name" value="Znf_PHD-finger"/>
</dbReference>
<dbReference type="InterPro" id="IPR013083">
    <property type="entry name" value="Znf_RING/FYVE/PHD"/>
</dbReference>
<dbReference type="PROSITE" id="PS50016">
    <property type="entry name" value="ZF_PHD_2"/>
    <property type="match status" value="1"/>
</dbReference>
<dbReference type="SUPFAM" id="SSF57903">
    <property type="entry name" value="FYVE/PHD zinc finger"/>
    <property type="match status" value="1"/>
</dbReference>
<dbReference type="InterPro" id="IPR011011">
    <property type="entry name" value="Znf_FYVE_PHD"/>
</dbReference>
<accession>A0A8S4N9M1</accession>
<evidence type="ECO:0000313" key="7">
    <source>
        <dbReference type="EMBL" id="CAH1777183.1"/>
    </source>
</evidence>
<name>A0A8S4N9M1_OWEFU</name>
<keyword evidence="1" id="KW-0479">Metal-binding</keyword>
<keyword evidence="3" id="KW-0862">Zinc</keyword>
<reference evidence="7" key="1">
    <citation type="submission" date="2022-03" db="EMBL/GenBank/DDBJ databases">
        <authorList>
            <person name="Martin C."/>
        </authorList>
    </citation>
    <scope>NUCLEOTIDE SEQUENCE</scope>
</reference>
<keyword evidence="2 4" id="KW-0863">Zinc-finger</keyword>
<evidence type="ECO:0000256" key="2">
    <source>
        <dbReference type="ARBA" id="ARBA00022771"/>
    </source>
</evidence>
<sequence length="592" mass="67675">HSVPPTATHSDIHPSSYSVSPTATQSDIHPSSYSVPPTATHSDIHPSSYSVPPAATQSDIHSSQDSASHSQPSTSSGALPSELHDEDTVPYLDESVLEAIYEDWIEIRTIVEKAKYSEDHTSMTKQVNTFLDKMKDEDKFEEYISKEIRHQSHLIKSLQKDTIVSKDKKNVYKQLMKYHTSEDYKRNIILLLGREPMDAEMNGLHRVNEEIRESLIHKLAGDVVLEQPNFKVQRSTTVSQQCTSSRGKVRYVGSYVLAKIKYQHQRNADNLLGKYGKRDMKRRHVENASVQIVNELCRTETQIISETEDADSIALTIGKQYAQGKLNHISDKTSKFFTLLTEETLSKQKEIPIQTNIGNTIANSLIQNDQLKVTYEEGFDSQYPSELPNDCDRIQIQNDLYVEIINLFVRVLTKQLRKDFINFHETKKTQAHRKKVLQKKAKNSEISWTTISNDQSVSKCNSHNELKRHISEYGTIPSKFTKLEATHLAKMYNIPLKSNLKKSIIVDKLLKEIPSRQGMSNANYAGPSRDQLPRPKVRYQCPECLLSVTSEQEGIQCDRCNKWVHKECSQIDNEHDWDEISKPGIEFICHFC</sequence>
<comment type="caution">
    <text evidence="7">The sequence shown here is derived from an EMBL/GenBank/DDBJ whole genome shotgun (WGS) entry which is preliminary data.</text>
</comment>
<feature type="compositionally biased region" description="Low complexity" evidence="5">
    <location>
        <begin position="57"/>
        <end position="76"/>
    </location>
</feature>
<dbReference type="EMBL" id="CAIIXF020000002">
    <property type="protein sequence ID" value="CAH1777183.1"/>
    <property type="molecule type" value="Genomic_DNA"/>
</dbReference>
<dbReference type="InterPro" id="IPR019786">
    <property type="entry name" value="Zinc_finger_PHD-type_CS"/>
</dbReference>
<keyword evidence="8" id="KW-1185">Reference proteome</keyword>
<feature type="domain" description="PHD-type" evidence="6">
    <location>
        <begin position="538"/>
        <end position="592"/>
    </location>
</feature>
<feature type="region of interest" description="Disordered" evidence="5">
    <location>
        <begin position="1"/>
        <end position="84"/>
    </location>
</feature>
<dbReference type="AlphaFoldDB" id="A0A8S4N9M1"/>
<organism evidence="7 8">
    <name type="scientific">Owenia fusiformis</name>
    <name type="common">Polychaete worm</name>
    <dbReference type="NCBI Taxonomy" id="6347"/>
    <lineage>
        <taxon>Eukaryota</taxon>
        <taxon>Metazoa</taxon>
        <taxon>Spiralia</taxon>
        <taxon>Lophotrochozoa</taxon>
        <taxon>Annelida</taxon>
        <taxon>Polychaeta</taxon>
        <taxon>Sedentaria</taxon>
        <taxon>Canalipalpata</taxon>
        <taxon>Sabellida</taxon>
        <taxon>Oweniida</taxon>
        <taxon>Oweniidae</taxon>
        <taxon>Owenia</taxon>
    </lineage>
</organism>
<gene>
    <name evidence="7" type="ORF">OFUS_LOCUS4255</name>
</gene>
<dbReference type="Gene3D" id="3.30.40.10">
    <property type="entry name" value="Zinc/RING finger domain, C3HC4 (zinc finger)"/>
    <property type="match status" value="1"/>
</dbReference>
<dbReference type="OrthoDB" id="6160603at2759"/>
<evidence type="ECO:0000256" key="5">
    <source>
        <dbReference type="SAM" id="MobiDB-lite"/>
    </source>
</evidence>
<protein>
    <recommendedName>
        <fullName evidence="6">PHD-type domain-containing protein</fullName>
    </recommendedName>
</protein>
<dbReference type="PROSITE" id="PS01359">
    <property type="entry name" value="ZF_PHD_1"/>
    <property type="match status" value="1"/>
</dbReference>
<dbReference type="CDD" id="cd15489">
    <property type="entry name" value="PHD_SF"/>
    <property type="match status" value="1"/>
</dbReference>
<proteinExistence type="predicted"/>
<feature type="non-terminal residue" evidence="7">
    <location>
        <position position="1"/>
    </location>
</feature>
<feature type="compositionally biased region" description="Polar residues" evidence="5">
    <location>
        <begin position="1"/>
        <end position="50"/>
    </location>
</feature>